<protein>
    <submittedName>
        <fullName evidence="2">Uncharacterized protein</fullName>
    </submittedName>
</protein>
<feature type="non-terminal residue" evidence="2">
    <location>
        <position position="131"/>
    </location>
</feature>
<proteinExistence type="predicted"/>
<keyword evidence="1" id="KW-0812">Transmembrane</keyword>
<feature type="transmembrane region" description="Helical" evidence="1">
    <location>
        <begin position="34"/>
        <end position="57"/>
    </location>
</feature>
<feature type="transmembrane region" description="Helical" evidence="1">
    <location>
        <begin position="7"/>
        <end position="28"/>
    </location>
</feature>
<keyword evidence="1" id="KW-1133">Transmembrane helix</keyword>
<keyword evidence="1" id="KW-0472">Membrane</keyword>
<comment type="caution">
    <text evidence="2">The sequence shown here is derived from an EMBL/GenBank/DDBJ whole genome shotgun (WGS) entry which is preliminary data.</text>
</comment>
<organism evidence="2">
    <name type="scientific">marine sediment metagenome</name>
    <dbReference type="NCBI Taxonomy" id="412755"/>
    <lineage>
        <taxon>unclassified sequences</taxon>
        <taxon>metagenomes</taxon>
        <taxon>ecological metagenomes</taxon>
    </lineage>
</organism>
<dbReference type="EMBL" id="BARU01020966">
    <property type="protein sequence ID" value="GAH55173.1"/>
    <property type="molecule type" value="Genomic_DNA"/>
</dbReference>
<sequence>MKLKFKILIYIAVFLVLVMSIQVNYFVRPEEIEGIALTASMVVGIMALLTACGLYCLGYEHINAVAVDLWEKASDPIKGLIFDGVDESTRTFTADDELFDYFRQYITDNYVIGEYIHSVPTLRLIAPWGTS</sequence>
<reference evidence="2" key="1">
    <citation type="journal article" date="2014" name="Front. Microbiol.">
        <title>High frequency of phylogenetically diverse reductive dehalogenase-homologous genes in deep subseafloor sedimentary metagenomes.</title>
        <authorList>
            <person name="Kawai M."/>
            <person name="Futagami T."/>
            <person name="Toyoda A."/>
            <person name="Takaki Y."/>
            <person name="Nishi S."/>
            <person name="Hori S."/>
            <person name="Arai W."/>
            <person name="Tsubouchi T."/>
            <person name="Morono Y."/>
            <person name="Uchiyama I."/>
            <person name="Ito T."/>
            <person name="Fujiyama A."/>
            <person name="Inagaki F."/>
            <person name="Takami H."/>
        </authorList>
    </citation>
    <scope>NUCLEOTIDE SEQUENCE</scope>
    <source>
        <strain evidence="2">Expedition CK06-06</strain>
    </source>
</reference>
<name>X1IC70_9ZZZZ</name>
<gene>
    <name evidence="2" type="ORF">S03H2_34370</name>
</gene>
<evidence type="ECO:0000256" key="1">
    <source>
        <dbReference type="SAM" id="Phobius"/>
    </source>
</evidence>
<evidence type="ECO:0000313" key="2">
    <source>
        <dbReference type="EMBL" id="GAH55173.1"/>
    </source>
</evidence>
<accession>X1IC70</accession>
<dbReference type="AlphaFoldDB" id="X1IC70"/>